<dbReference type="AlphaFoldDB" id="A0A1G2H1I2"/>
<feature type="transmembrane region" description="Helical" evidence="1">
    <location>
        <begin position="22"/>
        <end position="43"/>
    </location>
</feature>
<keyword evidence="1" id="KW-0472">Membrane</keyword>
<protein>
    <submittedName>
        <fullName evidence="2">Uncharacterized protein</fullName>
    </submittedName>
</protein>
<comment type="caution">
    <text evidence="2">The sequence shown here is derived from an EMBL/GenBank/DDBJ whole genome shotgun (WGS) entry which is preliminary data.</text>
</comment>
<keyword evidence="1" id="KW-1133">Transmembrane helix</keyword>
<sequence length="120" mass="13206">MGVVVILAISGFFLNFAPGNGLIFEAAFTIALIGVVTSIVLKFSKNEKKKYARKLAIYSIVLVFVAIISWSFLNFRVCGLAITDARNIFTNNCKIFSTTCTPPWYKPDNSCPGGVEIIQF</sequence>
<reference evidence="2 3" key="1">
    <citation type="journal article" date="2016" name="Nat. Commun.">
        <title>Thousands of microbial genomes shed light on interconnected biogeochemical processes in an aquifer system.</title>
        <authorList>
            <person name="Anantharaman K."/>
            <person name="Brown C.T."/>
            <person name="Hug L.A."/>
            <person name="Sharon I."/>
            <person name="Castelle C.J."/>
            <person name="Probst A.J."/>
            <person name="Thomas B.C."/>
            <person name="Singh A."/>
            <person name="Wilkins M.J."/>
            <person name="Karaoz U."/>
            <person name="Brodie E.L."/>
            <person name="Williams K.H."/>
            <person name="Hubbard S.S."/>
            <person name="Banfield J.F."/>
        </authorList>
    </citation>
    <scope>NUCLEOTIDE SEQUENCE [LARGE SCALE GENOMIC DNA]</scope>
</reference>
<proteinExistence type="predicted"/>
<dbReference type="EMBL" id="MHNZ01000019">
    <property type="protein sequence ID" value="OGZ56324.1"/>
    <property type="molecule type" value="Genomic_DNA"/>
</dbReference>
<evidence type="ECO:0000256" key="1">
    <source>
        <dbReference type="SAM" id="Phobius"/>
    </source>
</evidence>
<gene>
    <name evidence="2" type="ORF">A3J04_00360</name>
</gene>
<name>A0A1G2H1I2_9BACT</name>
<keyword evidence="1" id="KW-0812">Transmembrane</keyword>
<dbReference type="Proteomes" id="UP000177954">
    <property type="component" value="Unassembled WGS sequence"/>
</dbReference>
<feature type="transmembrane region" description="Helical" evidence="1">
    <location>
        <begin position="55"/>
        <end position="73"/>
    </location>
</feature>
<evidence type="ECO:0000313" key="2">
    <source>
        <dbReference type="EMBL" id="OGZ56324.1"/>
    </source>
</evidence>
<accession>A0A1G2H1I2</accession>
<evidence type="ECO:0000313" key="3">
    <source>
        <dbReference type="Proteomes" id="UP000177954"/>
    </source>
</evidence>
<organism evidence="2 3">
    <name type="scientific">Candidatus Ryanbacteria bacterium RIFCSPLOWO2_02_FULL_47_14</name>
    <dbReference type="NCBI Taxonomy" id="1802129"/>
    <lineage>
        <taxon>Bacteria</taxon>
        <taxon>Candidatus Ryaniibacteriota</taxon>
    </lineage>
</organism>